<accession>A0ACA9M7M0</accession>
<proteinExistence type="predicted"/>
<feature type="non-terminal residue" evidence="1">
    <location>
        <position position="1"/>
    </location>
</feature>
<evidence type="ECO:0000313" key="2">
    <source>
        <dbReference type="Proteomes" id="UP000789366"/>
    </source>
</evidence>
<evidence type="ECO:0000313" key="1">
    <source>
        <dbReference type="EMBL" id="CAG8572283.1"/>
    </source>
</evidence>
<name>A0ACA9M7M0_9GLOM</name>
<dbReference type="EMBL" id="CAJVPW010006703">
    <property type="protein sequence ID" value="CAG8572283.1"/>
    <property type="molecule type" value="Genomic_DNA"/>
</dbReference>
<reference evidence="1" key="1">
    <citation type="submission" date="2021-06" db="EMBL/GenBank/DDBJ databases">
        <authorList>
            <person name="Kallberg Y."/>
            <person name="Tangrot J."/>
            <person name="Rosling A."/>
        </authorList>
    </citation>
    <scope>NUCLEOTIDE SEQUENCE</scope>
    <source>
        <strain evidence="1">28 12/20/2015</strain>
    </source>
</reference>
<protein>
    <submittedName>
        <fullName evidence="1">13057_t:CDS:1</fullName>
    </submittedName>
</protein>
<gene>
    <name evidence="1" type="ORF">SPELUC_LOCUS6045</name>
</gene>
<sequence>VKVNGEINEISSSSVAKSSRPTAPDLVIDNNGIEQIRVSNMDYDNFTKAFQELDDSKKWVLRSGKVVEDELYKFGMSLCHSFIIDTDDKSLIEEKVFAELELMEIRTHKLNHRRYLTIDRKILTKIGYDAIDNLIREYEVDSLKKDHLESLASSSQKNKNRRVASVDSMPKKVMSRQGDLIICHMSMEYGCRKIGSLYVGYNSTKILQERGLKTPKMMKDQFDDLWLSMLLLRLDSSAGYIGRITRSKMLTIPSTISEFGARVLSVIMLS</sequence>
<dbReference type="Proteomes" id="UP000789366">
    <property type="component" value="Unassembled WGS sequence"/>
</dbReference>
<keyword evidence="2" id="KW-1185">Reference proteome</keyword>
<organism evidence="1 2">
    <name type="scientific">Cetraspora pellucida</name>
    <dbReference type="NCBI Taxonomy" id="1433469"/>
    <lineage>
        <taxon>Eukaryota</taxon>
        <taxon>Fungi</taxon>
        <taxon>Fungi incertae sedis</taxon>
        <taxon>Mucoromycota</taxon>
        <taxon>Glomeromycotina</taxon>
        <taxon>Glomeromycetes</taxon>
        <taxon>Diversisporales</taxon>
        <taxon>Gigasporaceae</taxon>
        <taxon>Cetraspora</taxon>
    </lineage>
</organism>
<comment type="caution">
    <text evidence="1">The sequence shown here is derived from an EMBL/GenBank/DDBJ whole genome shotgun (WGS) entry which is preliminary data.</text>
</comment>